<evidence type="ECO:0000313" key="10">
    <source>
        <dbReference type="Proteomes" id="UP001600165"/>
    </source>
</evidence>
<feature type="transmembrane region" description="Helical" evidence="7">
    <location>
        <begin position="87"/>
        <end position="117"/>
    </location>
</feature>
<dbReference type="Gene3D" id="1.10.287.1260">
    <property type="match status" value="1"/>
</dbReference>
<dbReference type="InterPro" id="IPR010920">
    <property type="entry name" value="LSM_dom_sf"/>
</dbReference>
<dbReference type="SUPFAM" id="SSF82861">
    <property type="entry name" value="Mechanosensitive channel protein MscS (YggB), transmembrane region"/>
    <property type="match status" value="1"/>
</dbReference>
<keyword evidence="10" id="KW-1185">Reference proteome</keyword>
<dbReference type="EMBL" id="JBHZOL010000098">
    <property type="protein sequence ID" value="MFE4108067.1"/>
    <property type="molecule type" value="Genomic_DNA"/>
</dbReference>
<dbReference type="Pfam" id="PF00924">
    <property type="entry name" value="MS_channel_2nd"/>
    <property type="match status" value="1"/>
</dbReference>
<evidence type="ECO:0000256" key="2">
    <source>
        <dbReference type="ARBA" id="ARBA00008017"/>
    </source>
</evidence>
<evidence type="ECO:0000256" key="3">
    <source>
        <dbReference type="ARBA" id="ARBA00022475"/>
    </source>
</evidence>
<dbReference type="InterPro" id="IPR011066">
    <property type="entry name" value="MscS_channel_C_sf"/>
</dbReference>
<evidence type="ECO:0000256" key="1">
    <source>
        <dbReference type="ARBA" id="ARBA00004651"/>
    </source>
</evidence>
<feature type="domain" description="Mechanosensitive ion channel MscS" evidence="8">
    <location>
        <begin position="104"/>
        <end position="169"/>
    </location>
</feature>
<keyword evidence="3" id="KW-1003">Cell membrane</keyword>
<organism evidence="9 10">
    <name type="scientific">Almyronema epifaneia S1</name>
    <dbReference type="NCBI Taxonomy" id="2991925"/>
    <lineage>
        <taxon>Bacteria</taxon>
        <taxon>Bacillati</taxon>
        <taxon>Cyanobacteriota</taxon>
        <taxon>Cyanophyceae</taxon>
        <taxon>Nodosilineales</taxon>
        <taxon>Nodosilineaceae</taxon>
        <taxon>Almyronema</taxon>
        <taxon>Almyronema epifaneia</taxon>
    </lineage>
</organism>
<keyword evidence="6 7" id="KW-0472">Membrane</keyword>
<dbReference type="PANTHER" id="PTHR30221">
    <property type="entry name" value="SMALL-CONDUCTANCE MECHANOSENSITIVE CHANNEL"/>
    <property type="match status" value="1"/>
</dbReference>
<comment type="caution">
    <text evidence="9">The sequence shown here is derived from an EMBL/GenBank/DDBJ whole genome shotgun (WGS) entry which is preliminary data.</text>
</comment>
<evidence type="ECO:0000313" key="9">
    <source>
        <dbReference type="EMBL" id="MFE4108067.1"/>
    </source>
</evidence>
<dbReference type="Gene3D" id="3.30.70.100">
    <property type="match status" value="1"/>
</dbReference>
<proteinExistence type="inferred from homology"/>
<dbReference type="PANTHER" id="PTHR30221:SF3">
    <property type="entry name" value="SMALL-CONDUCTANCE MECHANOSENSITIVE CHANNEL"/>
    <property type="match status" value="1"/>
</dbReference>
<gene>
    <name evidence="9" type="ORF">ACFVKH_17430</name>
</gene>
<name>A0ABW6IK97_9CYAN</name>
<dbReference type="InterPro" id="IPR023408">
    <property type="entry name" value="MscS_beta-dom_sf"/>
</dbReference>
<dbReference type="InterPro" id="IPR045275">
    <property type="entry name" value="MscS_archaea/bacteria_type"/>
</dbReference>
<dbReference type="InterPro" id="IPR006685">
    <property type="entry name" value="MscS_channel_2nd"/>
</dbReference>
<comment type="subcellular location">
    <subcellularLocation>
        <location evidence="1">Cell membrane</location>
        <topology evidence="1">Multi-pass membrane protein</topology>
    </subcellularLocation>
</comment>
<keyword evidence="5 7" id="KW-1133">Transmembrane helix</keyword>
<protein>
    <submittedName>
        <fullName evidence="9">Mechanosensitive ion channel family protein</fullName>
    </submittedName>
</protein>
<feature type="transmembrane region" description="Helical" evidence="7">
    <location>
        <begin position="13"/>
        <end position="35"/>
    </location>
</feature>
<reference evidence="9 10" key="1">
    <citation type="submission" date="2024-10" db="EMBL/GenBank/DDBJ databases">
        <authorList>
            <person name="Ratan Roy A."/>
            <person name="Morales Sandoval P.H."/>
            <person name="De Los Santos Villalobos S."/>
            <person name="Chakraborty S."/>
            <person name="Mukherjee J."/>
        </authorList>
    </citation>
    <scope>NUCLEOTIDE SEQUENCE [LARGE SCALE GENOMIC DNA]</scope>
    <source>
        <strain evidence="9 10">S1</strain>
    </source>
</reference>
<dbReference type="RefSeq" id="WP_377967421.1">
    <property type="nucleotide sequence ID" value="NZ_JBHZOL010000098.1"/>
</dbReference>
<evidence type="ECO:0000256" key="7">
    <source>
        <dbReference type="SAM" id="Phobius"/>
    </source>
</evidence>
<dbReference type="SUPFAM" id="SSF82689">
    <property type="entry name" value="Mechanosensitive channel protein MscS (YggB), C-terminal domain"/>
    <property type="match status" value="1"/>
</dbReference>
<dbReference type="InterPro" id="IPR011014">
    <property type="entry name" value="MscS_channel_TM-2"/>
</dbReference>
<evidence type="ECO:0000256" key="5">
    <source>
        <dbReference type="ARBA" id="ARBA00022989"/>
    </source>
</evidence>
<keyword evidence="4 7" id="KW-0812">Transmembrane</keyword>
<dbReference type="Gene3D" id="2.30.30.60">
    <property type="match status" value="1"/>
</dbReference>
<dbReference type="SUPFAM" id="SSF50182">
    <property type="entry name" value="Sm-like ribonucleoproteins"/>
    <property type="match status" value="1"/>
</dbReference>
<comment type="similarity">
    <text evidence="2">Belongs to the MscS (TC 1.A.23) family.</text>
</comment>
<evidence type="ECO:0000259" key="8">
    <source>
        <dbReference type="Pfam" id="PF00924"/>
    </source>
</evidence>
<dbReference type="Proteomes" id="UP001600165">
    <property type="component" value="Unassembled WGS sequence"/>
</dbReference>
<evidence type="ECO:0000256" key="4">
    <source>
        <dbReference type="ARBA" id="ARBA00022692"/>
    </source>
</evidence>
<accession>A0ABW6IK97</accession>
<feature type="transmembrane region" description="Helical" evidence="7">
    <location>
        <begin position="55"/>
        <end position="81"/>
    </location>
</feature>
<sequence length="270" mass="29436">MDFNVVLTNTIDVVVALGLKILGAIVFWFVGRWLIGLAMNLLTQAFRRSGVEETLLVYLKATLGVLLNVVLIVAILGFFGIETTSFAALLAAAGIAIGAAWSGLLAHFAAGAFLIIFHPFKVGDFVTAGGVTGTVKEIGLFVTTIDTMDNVQTIVGNNVLFSDTIQNFSANPFRRVDLVAQLNHDVNHKHAIALFKERVSQIPNVLVEPAPDVEILEFTPMGPVLAVRPYCHNNHYWQVYFDTNRVIRETAAEANFSVPEQHFAVSQKAA</sequence>
<evidence type="ECO:0000256" key="6">
    <source>
        <dbReference type="ARBA" id="ARBA00023136"/>
    </source>
</evidence>